<dbReference type="AlphaFoldDB" id="A0A9D4IS49"/>
<dbReference type="EMBL" id="JAIWYP010000008">
    <property type="protein sequence ID" value="KAH3784625.1"/>
    <property type="molecule type" value="Genomic_DNA"/>
</dbReference>
<dbReference type="Proteomes" id="UP000828390">
    <property type="component" value="Unassembled WGS sequence"/>
</dbReference>
<evidence type="ECO:0000256" key="1">
    <source>
        <dbReference type="SAM" id="Coils"/>
    </source>
</evidence>
<evidence type="ECO:0008006" key="4">
    <source>
        <dbReference type="Google" id="ProtNLM"/>
    </source>
</evidence>
<proteinExistence type="predicted"/>
<keyword evidence="1" id="KW-0175">Coiled coil</keyword>
<feature type="coiled-coil region" evidence="1">
    <location>
        <begin position="317"/>
        <end position="344"/>
    </location>
</feature>
<evidence type="ECO:0000313" key="2">
    <source>
        <dbReference type="EMBL" id="KAH3784625.1"/>
    </source>
</evidence>
<evidence type="ECO:0000313" key="3">
    <source>
        <dbReference type="Proteomes" id="UP000828390"/>
    </source>
</evidence>
<comment type="caution">
    <text evidence="2">The sequence shown here is derived from an EMBL/GenBank/DDBJ whole genome shotgun (WGS) entry which is preliminary data.</text>
</comment>
<accession>A0A9D4IS49</accession>
<organism evidence="2 3">
    <name type="scientific">Dreissena polymorpha</name>
    <name type="common">Zebra mussel</name>
    <name type="synonym">Mytilus polymorpha</name>
    <dbReference type="NCBI Taxonomy" id="45954"/>
    <lineage>
        <taxon>Eukaryota</taxon>
        <taxon>Metazoa</taxon>
        <taxon>Spiralia</taxon>
        <taxon>Lophotrochozoa</taxon>
        <taxon>Mollusca</taxon>
        <taxon>Bivalvia</taxon>
        <taxon>Autobranchia</taxon>
        <taxon>Heteroconchia</taxon>
        <taxon>Euheterodonta</taxon>
        <taxon>Imparidentia</taxon>
        <taxon>Neoheterodontei</taxon>
        <taxon>Myida</taxon>
        <taxon>Dreissenoidea</taxon>
        <taxon>Dreissenidae</taxon>
        <taxon>Dreissena</taxon>
    </lineage>
</organism>
<name>A0A9D4IS49_DREPO</name>
<sequence length="505" mass="56181">MDTYSPTVDIDPVRESEVRSGGQLYPGYPMPMYPGLYPGSWQPGHYYPDAWMGGPGNYMYSPIPPMPQGYGATPQVVPEWATTNETPLRPEAREGAQGARRNNALAMGGNMGGVGVGQQRVRLQSLPKSLTFDGKGSWQAFLTKFGKFASIFEWTEEEKRDYLCLCLTDKASEFYALTSDRHIEITYEEVEEKLEKQFGYRELPEEAMVTFSNATQGEEESLDGWADRVLTLAGKAFRDMPDSFMTQQAILRFCLGAREKEAGEQVANQRPQSIKQAKEKLKWAIHTLGLMYGPRDVRKVGFTAEKEVSKYSPCEKCEALETRVERLEVKIDKIMGKLDELLTRQNKTIVSSPGLLCVGCKKTLQLGDDSPKSYDQTQWSVSTDSVCSKEIMPCGGVCETAAIDLGVVDTRLVMQEDCKKTLQLGYDSPKSYDQTQCSVSTDSVCSEEIMPGGGRCETAAIDLGVQDTRLVMQEDCQKTLKLGDDIPKSYDQAQWSVSTDSVCSE</sequence>
<reference evidence="2" key="2">
    <citation type="submission" date="2020-11" db="EMBL/GenBank/DDBJ databases">
        <authorList>
            <person name="McCartney M.A."/>
            <person name="Auch B."/>
            <person name="Kono T."/>
            <person name="Mallez S."/>
            <person name="Becker A."/>
            <person name="Gohl D.M."/>
            <person name="Silverstein K.A.T."/>
            <person name="Koren S."/>
            <person name="Bechman K.B."/>
            <person name="Herman A."/>
            <person name="Abrahante J.E."/>
            <person name="Garbe J."/>
        </authorList>
    </citation>
    <scope>NUCLEOTIDE SEQUENCE</scope>
    <source>
        <strain evidence="2">Duluth1</strain>
        <tissue evidence="2">Whole animal</tissue>
    </source>
</reference>
<gene>
    <name evidence="2" type="ORF">DPMN_162586</name>
</gene>
<reference evidence="2" key="1">
    <citation type="journal article" date="2019" name="bioRxiv">
        <title>The Genome of the Zebra Mussel, Dreissena polymorpha: A Resource for Invasive Species Research.</title>
        <authorList>
            <person name="McCartney M.A."/>
            <person name="Auch B."/>
            <person name="Kono T."/>
            <person name="Mallez S."/>
            <person name="Zhang Y."/>
            <person name="Obille A."/>
            <person name="Becker A."/>
            <person name="Abrahante J.E."/>
            <person name="Garbe J."/>
            <person name="Badalamenti J.P."/>
            <person name="Herman A."/>
            <person name="Mangelson H."/>
            <person name="Liachko I."/>
            <person name="Sullivan S."/>
            <person name="Sone E.D."/>
            <person name="Koren S."/>
            <person name="Silverstein K.A.T."/>
            <person name="Beckman K.B."/>
            <person name="Gohl D.M."/>
        </authorList>
    </citation>
    <scope>NUCLEOTIDE SEQUENCE</scope>
    <source>
        <strain evidence="2">Duluth1</strain>
        <tissue evidence="2">Whole animal</tissue>
    </source>
</reference>
<keyword evidence="3" id="KW-1185">Reference proteome</keyword>
<protein>
    <recommendedName>
        <fullName evidence="4">Retrotransposon gag domain-containing protein</fullName>
    </recommendedName>
</protein>